<dbReference type="InterPro" id="IPR010721">
    <property type="entry name" value="UstE-like"/>
</dbReference>
<accession>A0A9P4JWT0</accession>
<dbReference type="GO" id="GO:0016020">
    <property type="term" value="C:membrane"/>
    <property type="evidence" value="ECO:0007669"/>
    <property type="project" value="TreeGrafter"/>
</dbReference>
<dbReference type="Pfam" id="PF06966">
    <property type="entry name" value="DUF1295"/>
    <property type="match status" value="1"/>
</dbReference>
<dbReference type="OrthoDB" id="67965at2759"/>
<dbReference type="EMBL" id="ML986788">
    <property type="protein sequence ID" value="KAF2258068.1"/>
    <property type="molecule type" value="Genomic_DNA"/>
</dbReference>
<proteinExistence type="predicted"/>
<evidence type="ECO:0000256" key="1">
    <source>
        <dbReference type="SAM" id="MobiDB-lite"/>
    </source>
</evidence>
<dbReference type="PANTHER" id="PTHR32251:SF15">
    <property type="entry name" value="3-OXO-5-ALPHA-STEROID 4-DEHYDROGENASE (DUF1295)"/>
    <property type="match status" value="1"/>
</dbReference>
<comment type="caution">
    <text evidence="3">The sequence shown here is derived from an EMBL/GenBank/DDBJ whole genome shotgun (WGS) entry which is preliminary data.</text>
</comment>
<name>A0A9P4JWT0_9PLEO</name>
<keyword evidence="2" id="KW-1133">Transmembrane helix</keyword>
<keyword evidence="2" id="KW-0812">Transmembrane</keyword>
<feature type="transmembrane region" description="Helical" evidence="2">
    <location>
        <begin position="118"/>
        <end position="137"/>
    </location>
</feature>
<feature type="region of interest" description="Disordered" evidence="1">
    <location>
        <begin position="1"/>
        <end position="30"/>
    </location>
</feature>
<organism evidence="3 4">
    <name type="scientific">Lojkania enalia</name>
    <dbReference type="NCBI Taxonomy" id="147567"/>
    <lineage>
        <taxon>Eukaryota</taxon>
        <taxon>Fungi</taxon>
        <taxon>Dikarya</taxon>
        <taxon>Ascomycota</taxon>
        <taxon>Pezizomycotina</taxon>
        <taxon>Dothideomycetes</taxon>
        <taxon>Pleosporomycetidae</taxon>
        <taxon>Pleosporales</taxon>
        <taxon>Pleosporales incertae sedis</taxon>
        <taxon>Lojkania</taxon>
    </lineage>
</organism>
<keyword evidence="2" id="KW-0472">Membrane</keyword>
<dbReference type="AlphaFoldDB" id="A0A9P4JWT0"/>
<protein>
    <recommendedName>
        <fullName evidence="5">Steroid 5-alpha reductase C-terminal domain-containing protein</fullName>
    </recommendedName>
</protein>
<sequence>MANVSPNDRAAQAQADDNGGPPTDKIHRGNYNRSIAGTATWIGLRAIDPLLQYYLLSKGWGSAILDKLGLSSMQIGGNALSSVLDARSILLGMSVTAAARHVYWILVLNREYFPPSFAAYVAAFNLAFDTTSSLILLSPKASTILKGPRIPIPGTDTSFPLPLLLGTAMFLVGSVTETLAEVQRKRFKERPENQGKIYTGGLWQLAQHINYAGYMLWRGGYMLAAGGIVPCVLEVLFLLRDFLGTSIKGMDEYMTRKYSGQWTRYKTDVPYKLFPGIV</sequence>
<evidence type="ECO:0008006" key="5">
    <source>
        <dbReference type="Google" id="ProtNLM"/>
    </source>
</evidence>
<dbReference type="Gene3D" id="1.20.120.1630">
    <property type="match status" value="1"/>
</dbReference>
<feature type="transmembrane region" description="Helical" evidence="2">
    <location>
        <begin position="158"/>
        <end position="176"/>
    </location>
</feature>
<evidence type="ECO:0000313" key="4">
    <source>
        <dbReference type="Proteomes" id="UP000800093"/>
    </source>
</evidence>
<dbReference type="PANTHER" id="PTHR32251">
    <property type="entry name" value="3-OXO-5-ALPHA-STEROID 4-DEHYDROGENASE"/>
    <property type="match status" value="1"/>
</dbReference>
<reference evidence="4" key="1">
    <citation type="journal article" date="2020" name="Stud. Mycol.">
        <title>101 Dothideomycetes genomes: A test case for predicting lifestyles and emergence of pathogens.</title>
        <authorList>
            <person name="Haridas S."/>
            <person name="Albert R."/>
            <person name="Binder M."/>
            <person name="Bloem J."/>
            <person name="LaButti K."/>
            <person name="Salamov A."/>
            <person name="Andreopoulos B."/>
            <person name="Baker S."/>
            <person name="Barry K."/>
            <person name="Bills G."/>
            <person name="Bluhm B."/>
            <person name="Cannon C."/>
            <person name="Castanera R."/>
            <person name="Culley D."/>
            <person name="Daum C."/>
            <person name="Ezra D."/>
            <person name="Gonzalez J."/>
            <person name="Henrissat B."/>
            <person name="Kuo A."/>
            <person name="Liang C."/>
            <person name="Lipzen A."/>
            <person name="Lutzoni F."/>
            <person name="Magnuson J."/>
            <person name="Mondo S."/>
            <person name="Nolan M."/>
            <person name="Ohm R."/>
            <person name="Pangilinan J."/>
            <person name="Park H.-J."/>
            <person name="Ramirez L."/>
            <person name="Alfaro M."/>
            <person name="Sun H."/>
            <person name="Tritt A."/>
            <person name="Yoshinaga Y."/>
            <person name="Zwiers L.-H."/>
            <person name="Turgeon B."/>
            <person name="Goodwin S."/>
            <person name="Spatafora J."/>
            <person name="Crous P."/>
            <person name="Grigoriev I."/>
        </authorList>
    </citation>
    <scope>NUCLEOTIDE SEQUENCE [LARGE SCALE GENOMIC DNA]</scope>
    <source>
        <strain evidence="4">CBS 304.66</strain>
    </source>
</reference>
<evidence type="ECO:0000256" key="2">
    <source>
        <dbReference type="SAM" id="Phobius"/>
    </source>
</evidence>
<evidence type="ECO:0000313" key="3">
    <source>
        <dbReference type="EMBL" id="KAF2258068.1"/>
    </source>
</evidence>
<keyword evidence="4" id="KW-1185">Reference proteome</keyword>
<dbReference type="Proteomes" id="UP000800093">
    <property type="component" value="Unassembled WGS sequence"/>
</dbReference>
<gene>
    <name evidence="3" type="ORF">CC78DRAFT_538077</name>
</gene>
<feature type="transmembrane region" description="Helical" evidence="2">
    <location>
        <begin position="220"/>
        <end position="239"/>
    </location>
</feature>